<evidence type="ECO:0000313" key="1">
    <source>
        <dbReference type="EMBL" id="PQQ15538.1"/>
    </source>
</evidence>
<name>A0A314ZE67_PRUYE</name>
<gene>
    <name evidence="1" type="ORF">Pyn_28931</name>
</gene>
<dbReference type="EMBL" id="PJQY01000227">
    <property type="protein sequence ID" value="PQQ15538.1"/>
    <property type="molecule type" value="Genomic_DNA"/>
</dbReference>
<protein>
    <submittedName>
        <fullName evidence="1">Putative S-adenosylmethionine-dependent methyltransferase</fullName>
    </submittedName>
</protein>
<comment type="caution">
    <text evidence="1">The sequence shown here is derived from an EMBL/GenBank/DDBJ whole genome shotgun (WGS) entry which is preliminary data.</text>
</comment>
<evidence type="ECO:0000313" key="2">
    <source>
        <dbReference type="Proteomes" id="UP000250321"/>
    </source>
</evidence>
<proteinExistence type="predicted"/>
<reference evidence="1 2" key="1">
    <citation type="submission" date="2018-02" db="EMBL/GenBank/DDBJ databases">
        <title>Draft genome of wild Prunus yedoensis var. nudiflora.</title>
        <authorList>
            <person name="Baek S."/>
            <person name="Kim J.-H."/>
            <person name="Choi K."/>
            <person name="Kim G.-B."/>
            <person name="Cho A."/>
            <person name="Jang H."/>
            <person name="Shin C.-H."/>
            <person name="Yu H.-J."/>
            <person name="Mun J.-H."/>
        </authorList>
    </citation>
    <scope>NUCLEOTIDE SEQUENCE [LARGE SCALE GENOMIC DNA]</scope>
    <source>
        <strain evidence="2">cv. Jeju island</strain>
        <tissue evidence="1">Leaf</tissue>
    </source>
</reference>
<sequence length="70" mass="7860">MSPQEVEAAVQRNGEEILDELLGKGSSNIILEKKILDELFNLYQKKLEEQPSAVESGKSISFLVELKRKA</sequence>
<dbReference type="AlphaFoldDB" id="A0A314ZE67"/>
<dbReference type="GO" id="GO:0008168">
    <property type="term" value="F:methyltransferase activity"/>
    <property type="evidence" value="ECO:0007669"/>
    <property type="project" value="UniProtKB-KW"/>
</dbReference>
<keyword evidence="2" id="KW-1185">Reference proteome</keyword>
<dbReference type="GO" id="GO:0032259">
    <property type="term" value="P:methylation"/>
    <property type="evidence" value="ECO:0007669"/>
    <property type="project" value="UniProtKB-KW"/>
</dbReference>
<dbReference type="Proteomes" id="UP000250321">
    <property type="component" value="Unassembled WGS sequence"/>
</dbReference>
<keyword evidence="1" id="KW-0808">Transferase</keyword>
<accession>A0A314ZE67</accession>
<keyword evidence="1" id="KW-0489">Methyltransferase</keyword>
<organism evidence="1 2">
    <name type="scientific">Prunus yedoensis var. nudiflora</name>
    <dbReference type="NCBI Taxonomy" id="2094558"/>
    <lineage>
        <taxon>Eukaryota</taxon>
        <taxon>Viridiplantae</taxon>
        <taxon>Streptophyta</taxon>
        <taxon>Embryophyta</taxon>
        <taxon>Tracheophyta</taxon>
        <taxon>Spermatophyta</taxon>
        <taxon>Magnoliopsida</taxon>
        <taxon>eudicotyledons</taxon>
        <taxon>Gunneridae</taxon>
        <taxon>Pentapetalae</taxon>
        <taxon>rosids</taxon>
        <taxon>fabids</taxon>
        <taxon>Rosales</taxon>
        <taxon>Rosaceae</taxon>
        <taxon>Amygdaloideae</taxon>
        <taxon>Amygdaleae</taxon>
        <taxon>Prunus</taxon>
    </lineage>
</organism>